<dbReference type="RefSeq" id="WP_135070281.1">
    <property type="nucleotide sequence ID" value="NZ_SPSB01000001.1"/>
</dbReference>
<dbReference type="Pfam" id="PF13590">
    <property type="entry name" value="DUF4136"/>
    <property type="match status" value="1"/>
</dbReference>
<dbReference type="EMBL" id="SPSB01000001">
    <property type="protein sequence ID" value="TFV97512.1"/>
    <property type="molecule type" value="Genomic_DNA"/>
</dbReference>
<evidence type="ECO:0000259" key="1">
    <source>
        <dbReference type="Pfam" id="PF13590"/>
    </source>
</evidence>
<keyword evidence="3" id="KW-1185">Reference proteome</keyword>
<feature type="domain" description="DUF4136" evidence="1">
    <location>
        <begin position="33"/>
        <end position="189"/>
    </location>
</feature>
<dbReference type="OrthoDB" id="118896at2"/>
<accession>A0A4Y9R0X2</accession>
<dbReference type="InterPro" id="IPR025411">
    <property type="entry name" value="DUF4136"/>
</dbReference>
<evidence type="ECO:0000313" key="3">
    <source>
        <dbReference type="Proteomes" id="UP000297647"/>
    </source>
</evidence>
<sequence>MKYLKNNHLYKTLFATVFTFLLAIPLTLAQKTYTDIRETEYLSDYQTYDWVLAKDVMLEDIWMSGDMVFVFNNETSNAQVKEAIDMQMSARGFSHDEENPDMLVNFQILEKPTELRTYTMTNGQDYLGFGPRSMSTKMVPVKAGTVIVNFIDAESGNQIWQGFASGAFSVSDLKDINNLEAKVISIFNDWDFDPFGEE</sequence>
<reference evidence="2 3" key="1">
    <citation type="submission" date="2019-03" db="EMBL/GenBank/DDBJ databases">
        <title>Algoriphagus sp. nov, a new strain isolated from root system soil of mangrove plant Kandelia.</title>
        <authorList>
            <person name="Yin Q."/>
            <person name="Wang K."/>
            <person name="Song Z."/>
        </authorList>
    </citation>
    <scope>NUCLEOTIDE SEQUENCE [LARGE SCALE GENOMIC DNA]</scope>
    <source>
        <strain evidence="2 3">XY-J91</strain>
    </source>
</reference>
<dbReference type="AlphaFoldDB" id="A0A4Y9R0X2"/>
<evidence type="ECO:0000313" key="2">
    <source>
        <dbReference type="EMBL" id="TFV97512.1"/>
    </source>
</evidence>
<organism evidence="2 3">
    <name type="scientific">Algoriphagus kandeliae</name>
    <dbReference type="NCBI Taxonomy" id="2562278"/>
    <lineage>
        <taxon>Bacteria</taxon>
        <taxon>Pseudomonadati</taxon>
        <taxon>Bacteroidota</taxon>
        <taxon>Cytophagia</taxon>
        <taxon>Cytophagales</taxon>
        <taxon>Cyclobacteriaceae</taxon>
        <taxon>Algoriphagus</taxon>
    </lineage>
</organism>
<proteinExistence type="predicted"/>
<comment type="caution">
    <text evidence="2">The sequence shown here is derived from an EMBL/GenBank/DDBJ whole genome shotgun (WGS) entry which is preliminary data.</text>
</comment>
<dbReference type="Gene3D" id="3.30.160.670">
    <property type="match status" value="1"/>
</dbReference>
<name>A0A4Y9R0X2_9BACT</name>
<gene>
    <name evidence="2" type="ORF">E4S40_02325</name>
</gene>
<protein>
    <submittedName>
        <fullName evidence="2">DUF4136 domain-containing protein</fullName>
    </submittedName>
</protein>
<dbReference type="Proteomes" id="UP000297647">
    <property type="component" value="Unassembled WGS sequence"/>
</dbReference>